<feature type="domain" description="Stress-response A/B barrel" evidence="2">
    <location>
        <begin position="3"/>
        <end position="94"/>
    </location>
</feature>
<gene>
    <name evidence="3" type="ORF">KS4_35150</name>
</gene>
<dbReference type="PANTHER" id="PTHR33178">
    <property type="match status" value="1"/>
</dbReference>
<accession>A0A517YYX5</accession>
<evidence type="ECO:0000313" key="4">
    <source>
        <dbReference type="Proteomes" id="UP000317369"/>
    </source>
</evidence>
<proteinExistence type="predicted"/>
<evidence type="ECO:0000256" key="1">
    <source>
        <dbReference type="ARBA" id="ARBA00011738"/>
    </source>
</evidence>
<dbReference type="InterPro" id="IPR011008">
    <property type="entry name" value="Dimeric_a/b-barrel"/>
</dbReference>
<reference evidence="3 4" key="1">
    <citation type="submission" date="2019-02" db="EMBL/GenBank/DDBJ databases">
        <title>Deep-cultivation of Planctomycetes and their phenomic and genomic characterization uncovers novel biology.</title>
        <authorList>
            <person name="Wiegand S."/>
            <person name="Jogler M."/>
            <person name="Boedeker C."/>
            <person name="Pinto D."/>
            <person name="Vollmers J."/>
            <person name="Rivas-Marin E."/>
            <person name="Kohn T."/>
            <person name="Peeters S.H."/>
            <person name="Heuer A."/>
            <person name="Rast P."/>
            <person name="Oberbeckmann S."/>
            <person name="Bunk B."/>
            <person name="Jeske O."/>
            <person name="Meyerdierks A."/>
            <person name="Storesund J.E."/>
            <person name="Kallscheuer N."/>
            <person name="Luecker S."/>
            <person name="Lage O.M."/>
            <person name="Pohl T."/>
            <person name="Merkel B.J."/>
            <person name="Hornburger P."/>
            <person name="Mueller R.-W."/>
            <person name="Bruemmer F."/>
            <person name="Labrenz M."/>
            <person name="Spormann A.M."/>
            <person name="Op den Camp H."/>
            <person name="Overmann J."/>
            <person name="Amann R."/>
            <person name="Jetten M.S.M."/>
            <person name="Mascher T."/>
            <person name="Medema M.H."/>
            <person name="Devos D.P."/>
            <person name="Kaster A.-K."/>
            <person name="Ovreas L."/>
            <person name="Rohde M."/>
            <person name="Galperin M.Y."/>
            <person name="Jogler C."/>
        </authorList>
    </citation>
    <scope>NUCLEOTIDE SEQUENCE [LARGE SCALE GENOMIC DNA]</scope>
    <source>
        <strain evidence="3 4">KS4</strain>
    </source>
</reference>
<dbReference type="PANTHER" id="PTHR33178:SF10">
    <property type="entry name" value="STRESS-RESPONSE A_B BARREL DOMAIN-CONTAINING PROTEIN"/>
    <property type="match status" value="1"/>
</dbReference>
<comment type="subunit">
    <text evidence="1">Homodimer.</text>
</comment>
<dbReference type="Gene3D" id="3.30.70.100">
    <property type="match status" value="1"/>
</dbReference>
<dbReference type="PROSITE" id="PS51502">
    <property type="entry name" value="S_R_A_B_BARREL"/>
    <property type="match status" value="1"/>
</dbReference>
<dbReference type="SUPFAM" id="SSF54909">
    <property type="entry name" value="Dimeric alpha+beta barrel"/>
    <property type="match status" value="1"/>
</dbReference>
<dbReference type="EMBL" id="CP036425">
    <property type="protein sequence ID" value="QDU35434.1"/>
    <property type="molecule type" value="Genomic_DNA"/>
</dbReference>
<dbReference type="SMART" id="SM00886">
    <property type="entry name" value="Dabb"/>
    <property type="match status" value="1"/>
</dbReference>
<dbReference type="InterPro" id="IPR044662">
    <property type="entry name" value="HS1/DABB1-like"/>
</dbReference>
<name>A0A517YYX5_9BACT</name>
<protein>
    <submittedName>
        <fullName evidence="3">Stress responsive A/B Barrel Domain protein</fullName>
    </submittedName>
</protein>
<dbReference type="InterPro" id="IPR013097">
    <property type="entry name" value="Dabb"/>
</dbReference>
<evidence type="ECO:0000313" key="3">
    <source>
        <dbReference type="EMBL" id="QDU35434.1"/>
    </source>
</evidence>
<evidence type="ECO:0000259" key="2">
    <source>
        <dbReference type="PROSITE" id="PS51502"/>
    </source>
</evidence>
<dbReference type="Pfam" id="PF07876">
    <property type="entry name" value="Dabb"/>
    <property type="match status" value="1"/>
</dbReference>
<dbReference type="RefSeq" id="WP_200761376.1">
    <property type="nucleotide sequence ID" value="NZ_CP036425.1"/>
</dbReference>
<dbReference type="KEGG" id="pcor:KS4_35150"/>
<keyword evidence="4" id="KW-1185">Reference proteome</keyword>
<sequence>MAVEHIVWVKFNDGVSEEKKAELVDGLKGLESKVPGIERFTIGKNFTDRAKGFGLGFVVTLESKEALKVYAEHPEHVKVAVELKANAELMAMDYEF</sequence>
<dbReference type="AlphaFoldDB" id="A0A517YYX5"/>
<dbReference type="Proteomes" id="UP000317369">
    <property type="component" value="Chromosome"/>
</dbReference>
<organism evidence="3 4">
    <name type="scientific">Poriferisphaera corsica</name>
    <dbReference type="NCBI Taxonomy" id="2528020"/>
    <lineage>
        <taxon>Bacteria</taxon>
        <taxon>Pseudomonadati</taxon>
        <taxon>Planctomycetota</taxon>
        <taxon>Phycisphaerae</taxon>
        <taxon>Phycisphaerales</taxon>
        <taxon>Phycisphaeraceae</taxon>
        <taxon>Poriferisphaera</taxon>
    </lineage>
</organism>